<name>A0AAV7TUH0_PLEWA</name>
<organism evidence="1 2">
    <name type="scientific">Pleurodeles waltl</name>
    <name type="common">Iberian ribbed newt</name>
    <dbReference type="NCBI Taxonomy" id="8319"/>
    <lineage>
        <taxon>Eukaryota</taxon>
        <taxon>Metazoa</taxon>
        <taxon>Chordata</taxon>
        <taxon>Craniata</taxon>
        <taxon>Vertebrata</taxon>
        <taxon>Euteleostomi</taxon>
        <taxon>Amphibia</taxon>
        <taxon>Batrachia</taxon>
        <taxon>Caudata</taxon>
        <taxon>Salamandroidea</taxon>
        <taxon>Salamandridae</taxon>
        <taxon>Pleurodelinae</taxon>
        <taxon>Pleurodeles</taxon>
    </lineage>
</organism>
<evidence type="ECO:0000313" key="2">
    <source>
        <dbReference type="Proteomes" id="UP001066276"/>
    </source>
</evidence>
<dbReference type="EMBL" id="JANPWB010000006">
    <property type="protein sequence ID" value="KAJ1179901.1"/>
    <property type="molecule type" value="Genomic_DNA"/>
</dbReference>
<dbReference type="AlphaFoldDB" id="A0AAV7TUH0"/>
<gene>
    <name evidence="1" type="ORF">NDU88_005132</name>
</gene>
<comment type="caution">
    <text evidence="1">The sequence shown here is derived from an EMBL/GenBank/DDBJ whole genome shotgun (WGS) entry which is preliminary data.</text>
</comment>
<reference evidence="1" key="1">
    <citation type="journal article" date="2022" name="bioRxiv">
        <title>Sequencing and chromosome-scale assembly of the giantPleurodeles waltlgenome.</title>
        <authorList>
            <person name="Brown T."/>
            <person name="Elewa A."/>
            <person name="Iarovenko S."/>
            <person name="Subramanian E."/>
            <person name="Araus A.J."/>
            <person name="Petzold A."/>
            <person name="Susuki M."/>
            <person name="Suzuki K.-i.T."/>
            <person name="Hayashi T."/>
            <person name="Toyoda A."/>
            <person name="Oliveira C."/>
            <person name="Osipova E."/>
            <person name="Leigh N.D."/>
            <person name="Simon A."/>
            <person name="Yun M.H."/>
        </authorList>
    </citation>
    <scope>NUCLEOTIDE SEQUENCE</scope>
    <source>
        <strain evidence="1">20211129_DDA</strain>
        <tissue evidence="1">Liver</tissue>
    </source>
</reference>
<accession>A0AAV7TUH0</accession>
<proteinExistence type="predicted"/>
<sequence length="109" mass="11777">MGPSLYPKKDPVTRSPVRGDGFVNWYIPCNQYDPTKHAPDNNVITLQQQLAVEVLPVNQTLPAVNSGPPREQLLGSKGVTPEAAVGRSKAWALQGKNQSGQLFVVSIQA</sequence>
<protein>
    <submittedName>
        <fullName evidence="1">Uncharacterized protein</fullName>
    </submittedName>
</protein>
<evidence type="ECO:0000313" key="1">
    <source>
        <dbReference type="EMBL" id="KAJ1179901.1"/>
    </source>
</evidence>
<dbReference type="Proteomes" id="UP001066276">
    <property type="component" value="Chromosome 3_2"/>
</dbReference>
<keyword evidence="2" id="KW-1185">Reference proteome</keyword>